<dbReference type="Gene3D" id="3.20.20.140">
    <property type="entry name" value="Metal-dependent hydrolases"/>
    <property type="match status" value="2"/>
</dbReference>
<evidence type="ECO:0000256" key="2">
    <source>
        <dbReference type="ARBA" id="ARBA00022722"/>
    </source>
</evidence>
<feature type="signal peptide" evidence="7">
    <location>
        <begin position="1"/>
        <end position="16"/>
    </location>
</feature>
<sequence>MARLLLIIHSSRVVSCLVFRHVSWYGLRVFEVTSLVDRPRVLAPGTWQVKFLFKINDHMKFRMAQLVKRFIDIGANLTDEMYQGIYHGSKKHEADLSHVLKRAWEAGLSKMVITGTSLSDSKAALELAKTNEHLYCTVGCHPTLCEEFEKEETSPDAYLEELLQLTLDNREKVVAIGECGLDYDRTQFCSPEIQRKNSTQTDTIASNSSLKTAENLVVAASIPTQRLMIETDCPWCEVRPTHAGHKHVKTVFQTKKKEKWEPGVMVKGRNEPNCIVQILEVLAAIKKEDHDELAEQLYNNTTKLFFPPDTGHK</sequence>
<gene>
    <name evidence="8" type="primary">TATDN1</name>
    <name evidence="8" type="ORF">GWK47_027969</name>
</gene>
<keyword evidence="3" id="KW-0479">Metal-binding</keyword>
<proteinExistence type="inferred from homology"/>
<comment type="similarity">
    <text evidence="1">Belongs to the metallo-dependent hydrolases superfamily. TatD-type hydrolase family.</text>
</comment>
<evidence type="ECO:0000313" key="8">
    <source>
        <dbReference type="EMBL" id="KAG0730563.1"/>
    </source>
</evidence>
<dbReference type="GO" id="GO:0005829">
    <property type="term" value="C:cytosol"/>
    <property type="evidence" value="ECO:0007669"/>
    <property type="project" value="TreeGrafter"/>
</dbReference>
<dbReference type="SUPFAM" id="SSF51556">
    <property type="entry name" value="Metallo-dependent hydrolases"/>
    <property type="match status" value="1"/>
</dbReference>
<dbReference type="InterPro" id="IPR032466">
    <property type="entry name" value="Metal_Hydrolase"/>
</dbReference>
<evidence type="ECO:0000256" key="1">
    <source>
        <dbReference type="ARBA" id="ARBA00009275"/>
    </source>
</evidence>
<accession>A0A8J5CS84</accession>
<keyword evidence="4" id="KW-0378">Hydrolase</keyword>
<dbReference type="InterPro" id="IPR050891">
    <property type="entry name" value="TatD-type_Hydrolase"/>
</dbReference>
<feature type="chain" id="PRO_5035310649" description="Deoxyribonuclease TATDN1" evidence="7">
    <location>
        <begin position="17"/>
        <end position="313"/>
    </location>
</feature>
<dbReference type="Proteomes" id="UP000770661">
    <property type="component" value="Unassembled WGS sequence"/>
</dbReference>
<evidence type="ECO:0000256" key="4">
    <source>
        <dbReference type="ARBA" id="ARBA00022801"/>
    </source>
</evidence>
<dbReference type="InterPro" id="IPR018228">
    <property type="entry name" value="DNase_TatD-rel_CS"/>
</dbReference>
<dbReference type="AlphaFoldDB" id="A0A8J5CS84"/>
<name>A0A8J5CS84_CHIOP</name>
<evidence type="ECO:0000256" key="6">
    <source>
        <dbReference type="ARBA" id="ARBA00045223"/>
    </source>
</evidence>
<evidence type="ECO:0000313" key="9">
    <source>
        <dbReference type="Proteomes" id="UP000770661"/>
    </source>
</evidence>
<evidence type="ECO:0000256" key="3">
    <source>
        <dbReference type="ARBA" id="ARBA00022723"/>
    </source>
</evidence>
<protein>
    <recommendedName>
        <fullName evidence="5">Deoxyribonuclease TATDN1</fullName>
    </recommendedName>
</protein>
<keyword evidence="7" id="KW-0732">Signal</keyword>
<evidence type="ECO:0000256" key="7">
    <source>
        <dbReference type="SAM" id="SignalP"/>
    </source>
</evidence>
<dbReference type="PANTHER" id="PTHR10060">
    <property type="entry name" value="TATD FAMILY DEOXYRIBONUCLEASE"/>
    <property type="match status" value="1"/>
</dbReference>
<dbReference type="CDD" id="cd01310">
    <property type="entry name" value="TatD_DNAse"/>
    <property type="match status" value="1"/>
</dbReference>
<dbReference type="InterPro" id="IPR001130">
    <property type="entry name" value="TatD-like"/>
</dbReference>
<dbReference type="PANTHER" id="PTHR10060:SF15">
    <property type="entry name" value="DEOXYRIBONUCLEASE TATDN1"/>
    <property type="match status" value="1"/>
</dbReference>
<keyword evidence="2" id="KW-0540">Nuclease</keyword>
<comment type="caution">
    <text evidence="8">The sequence shown here is derived from an EMBL/GenBank/DDBJ whole genome shotgun (WGS) entry which is preliminary data.</text>
</comment>
<organism evidence="8 9">
    <name type="scientific">Chionoecetes opilio</name>
    <name type="common">Atlantic snow crab</name>
    <name type="synonym">Cancer opilio</name>
    <dbReference type="NCBI Taxonomy" id="41210"/>
    <lineage>
        <taxon>Eukaryota</taxon>
        <taxon>Metazoa</taxon>
        <taxon>Ecdysozoa</taxon>
        <taxon>Arthropoda</taxon>
        <taxon>Crustacea</taxon>
        <taxon>Multicrustacea</taxon>
        <taxon>Malacostraca</taxon>
        <taxon>Eumalacostraca</taxon>
        <taxon>Eucarida</taxon>
        <taxon>Decapoda</taxon>
        <taxon>Pleocyemata</taxon>
        <taxon>Brachyura</taxon>
        <taxon>Eubrachyura</taxon>
        <taxon>Majoidea</taxon>
        <taxon>Majidae</taxon>
        <taxon>Chionoecetes</taxon>
    </lineage>
</organism>
<evidence type="ECO:0000256" key="5">
    <source>
        <dbReference type="ARBA" id="ARBA00039767"/>
    </source>
</evidence>
<dbReference type="OrthoDB" id="6079689at2759"/>
<dbReference type="GO" id="GO:0046872">
    <property type="term" value="F:metal ion binding"/>
    <property type="evidence" value="ECO:0007669"/>
    <property type="project" value="UniProtKB-KW"/>
</dbReference>
<reference evidence="8" key="1">
    <citation type="submission" date="2020-07" db="EMBL/GenBank/DDBJ databases">
        <title>The High-quality genome of the commercially important snow crab, Chionoecetes opilio.</title>
        <authorList>
            <person name="Jeong J.-H."/>
            <person name="Ryu S."/>
        </authorList>
    </citation>
    <scope>NUCLEOTIDE SEQUENCE</scope>
    <source>
        <strain evidence="8">MADBK_172401_WGS</strain>
        <tissue evidence="8">Digestive gland</tissue>
    </source>
</reference>
<dbReference type="EMBL" id="JACEEZ010000067">
    <property type="protein sequence ID" value="KAG0730563.1"/>
    <property type="molecule type" value="Genomic_DNA"/>
</dbReference>
<dbReference type="Pfam" id="PF01026">
    <property type="entry name" value="TatD_DNase"/>
    <property type="match status" value="2"/>
</dbReference>
<dbReference type="PROSITE" id="PS01091">
    <property type="entry name" value="TATD_3"/>
    <property type="match status" value="1"/>
</dbReference>
<dbReference type="GO" id="GO:0008296">
    <property type="term" value="F:3'-5'-DNA exonuclease activity"/>
    <property type="evidence" value="ECO:0007669"/>
    <property type="project" value="TreeGrafter"/>
</dbReference>
<comment type="function">
    <text evidence="6">Deoxyribonuclease which catalyzes (in vitro) the decatenation of kinetoplast DNA, which are circular DNA catenated to each other, producing linear DNA molecules. Plays an important role in chromosomal segregation and cell cycle progression during eye development probably via its DNA decatenation activity.</text>
</comment>
<keyword evidence="9" id="KW-1185">Reference proteome</keyword>